<proteinExistence type="predicted"/>
<organism evidence="1 2">
    <name type="scientific">Panagrolaimus superbus</name>
    <dbReference type="NCBI Taxonomy" id="310955"/>
    <lineage>
        <taxon>Eukaryota</taxon>
        <taxon>Metazoa</taxon>
        <taxon>Ecdysozoa</taxon>
        <taxon>Nematoda</taxon>
        <taxon>Chromadorea</taxon>
        <taxon>Rhabditida</taxon>
        <taxon>Tylenchina</taxon>
        <taxon>Panagrolaimomorpha</taxon>
        <taxon>Panagrolaimoidea</taxon>
        <taxon>Panagrolaimidae</taxon>
        <taxon>Panagrolaimus</taxon>
    </lineage>
</organism>
<reference evidence="2" key="1">
    <citation type="submission" date="2022-11" db="UniProtKB">
        <authorList>
            <consortium name="WormBaseParasite"/>
        </authorList>
    </citation>
    <scope>IDENTIFICATION</scope>
</reference>
<accession>A0A914YQP2</accession>
<evidence type="ECO:0000313" key="1">
    <source>
        <dbReference type="Proteomes" id="UP000887577"/>
    </source>
</evidence>
<sequence length="167" mass="19093">MQIFQLDNSDHSNQLSQKVCTEIAAEKPIIVIDGAHCTGKTKLNICIFKEIFKNIFKCQTSNSDTPKCLALVSPCKTLKPQLEMFINVDYNLYQKLRILNLIDLNDSKKYGTFLNIIELVLNGENPEKADKEKLIAAKELLKTKFCPYHHEHDGGFERDVIFVSFII</sequence>
<keyword evidence="1" id="KW-1185">Reference proteome</keyword>
<dbReference type="Proteomes" id="UP000887577">
    <property type="component" value="Unplaced"/>
</dbReference>
<dbReference type="WBParaSite" id="PSU_v2.g21384.t1">
    <property type="protein sequence ID" value="PSU_v2.g21384.t1"/>
    <property type="gene ID" value="PSU_v2.g21384"/>
</dbReference>
<protein>
    <submittedName>
        <fullName evidence="2">Uncharacterized protein</fullName>
    </submittedName>
</protein>
<name>A0A914YQP2_9BILA</name>
<dbReference type="AlphaFoldDB" id="A0A914YQP2"/>
<evidence type="ECO:0000313" key="2">
    <source>
        <dbReference type="WBParaSite" id="PSU_v2.g21384.t1"/>
    </source>
</evidence>